<keyword evidence="3" id="KW-1185">Reference proteome</keyword>
<evidence type="ECO:0000313" key="2">
    <source>
        <dbReference type="EMBL" id="TLM91758.1"/>
    </source>
</evidence>
<evidence type="ECO:0000259" key="1">
    <source>
        <dbReference type="Pfam" id="PF05368"/>
    </source>
</evidence>
<dbReference type="InterPro" id="IPR052718">
    <property type="entry name" value="NmrA-type_oxidoreductase"/>
</dbReference>
<dbReference type="PANTHER" id="PTHR47129:SF1">
    <property type="entry name" value="NMRA-LIKE DOMAIN-CONTAINING PROTEIN"/>
    <property type="match status" value="1"/>
</dbReference>
<protein>
    <submittedName>
        <fullName evidence="2">SDR family oxidoreductase</fullName>
    </submittedName>
</protein>
<comment type="caution">
    <text evidence="2">The sequence shown here is derived from an EMBL/GenBank/DDBJ whole genome shotgun (WGS) entry which is preliminary data.</text>
</comment>
<organism evidence="2 3">
    <name type="scientific">Hymenobacter jeollabukensis</name>
    <dbReference type="NCBI Taxonomy" id="2025313"/>
    <lineage>
        <taxon>Bacteria</taxon>
        <taxon>Pseudomonadati</taxon>
        <taxon>Bacteroidota</taxon>
        <taxon>Cytophagia</taxon>
        <taxon>Cytophagales</taxon>
        <taxon>Hymenobacteraceae</taxon>
        <taxon>Hymenobacter</taxon>
    </lineage>
</organism>
<proteinExistence type="predicted"/>
<feature type="domain" description="NmrA-like" evidence="1">
    <location>
        <begin position="2"/>
        <end position="252"/>
    </location>
</feature>
<dbReference type="SUPFAM" id="SSF51735">
    <property type="entry name" value="NAD(P)-binding Rossmann-fold domains"/>
    <property type="match status" value="1"/>
</dbReference>
<dbReference type="PANTHER" id="PTHR47129">
    <property type="entry name" value="QUINONE OXIDOREDUCTASE 2"/>
    <property type="match status" value="1"/>
</dbReference>
<sequence length="286" mass="30945">MILITGATGHIGAAVIQQLLTKLPASQIAALVRDEAKATHLQAQGVSLRVGDYRDPAALDRAMQGVEKVLLVSGGGEADGLQLHQNVVDAARRAGVRCLAYTGRALHDRHTLTNELMKRHFLTEDYIQASGLDYVLFRNILYMDTLPQFVGPKVLETGIHLPAGEGRVSFALRREMGEAIANVLAEGDCANRIYTFTNSDAYSFHDVAAALTELSGREVRYTDIEPAAFVAGMQARGLPEFVVNLTLGFMTDIKNGQESAVTSELAEALGRQPVSLKEGLRELMGL</sequence>
<name>A0A5R8WNW7_9BACT</name>
<dbReference type="OrthoDB" id="9780595at2"/>
<accession>A0A5R8WNW7</accession>
<dbReference type="AlphaFoldDB" id="A0A5R8WNW7"/>
<gene>
    <name evidence="2" type="ORF">FDY95_14450</name>
</gene>
<dbReference type="InterPro" id="IPR008030">
    <property type="entry name" value="NmrA-like"/>
</dbReference>
<dbReference type="CDD" id="cd05269">
    <property type="entry name" value="TMR_SDR_a"/>
    <property type="match status" value="1"/>
</dbReference>
<evidence type="ECO:0000313" key="3">
    <source>
        <dbReference type="Proteomes" id="UP000305517"/>
    </source>
</evidence>
<dbReference type="RefSeq" id="WP_138078685.1">
    <property type="nucleotide sequence ID" value="NZ_VAJM01000006.1"/>
</dbReference>
<dbReference type="Gene3D" id="3.90.25.10">
    <property type="entry name" value="UDP-galactose 4-epimerase, domain 1"/>
    <property type="match status" value="1"/>
</dbReference>
<reference evidence="2 3" key="1">
    <citation type="submission" date="2019-05" db="EMBL/GenBank/DDBJ databases">
        <title>Hymenobacter edaphi sp. nov., isolated from abandoned arsenic-contaminated farmland soil.</title>
        <authorList>
            <person name="Nie L."/>
        </authorList>
    </citation>
    <scope>NUCLEOTIDE SEQUENCE [LARGE SCALE GENOMIC DNA]</scope>
    <source>
        <strain evidence="2 3">1-3-3-8</strain>
    </source>
</reference>
<dbReference type="InterPro" id="IPR036291">
    <property type="entry name" value="NAD(P)-bd_dom_sf"/>
</dbReference>
<dbReference type="Gene3D" id="3.40.50.720">
    <property type="entry name" value="NAD(P)-binding Rossmann-like Domain"/>
    <property type="match status" value="1"/>
</dbReference>
<dbReference type="Proteomes" id="UP000305517">
    <property type="component" value="Unassembled WGS sequence"/>
</dbReference>
<dbReference type="Pfam" id="PF05368">
    <property type="entry name" value="NmrA"/>
    <property type="match status" value="1"/>
</dbReference>
<dbReference type="EMBL" id="VAJM01000006">
    <property type="protein sequence ID" value="TLM91758.1"/>
    <property type="molecule type" value="Genomic_DNA"/>
</dbReference>